<feature type="binding site" evidence="8">
    <location>
        <position position="177"/>
    </location>
    <ligand>
        <name>ATP</name>
        <dbReference type="ChEBI" id="CHEBI:30616"/>
    </ligand>
</feature>
<feature type="binding site" evidence="8">
    <location>
        <position position="179"/>
    </location>
    <ligand>
        <name>ATP</name>
        <dbReference type="ChEBI" id="CHEBI:30616"/>
    </ligand>
</feature>
<dbReference type="Pfam" id="PF08299">
    <property type="entry name" value="Bac_DnaA_C"/>
    <property type="match status" value="1"/>
</dbReference>
<dbReference type="GO" id="GO:0005524">
    <property type="term" value="F:ATP binding"/>
    <property type="evidence" value="ECO:0007669"/>
    <property type="project" value="UniProtKB-UniRule"/>
</dbReference>
<evidence type="ECO:0000256" key="3">
    <source>
        <dbReference type="ARBA" id="ARBA00022705"/>
    </source>
</evidence>
<dbReference type="PANTHER" id="PTHR30050:SF2">
    <property type="entry name" value="CHROMOSOMAL REPLICATION INITIATOR PROTEIN DNAA"/>
    <property type="match status" value="1"/>
</dbReference>
<dbReference type="Pfam" id="PF00308">
    <property type="entry name" value="Bac_DnaA"/>
    <property type="match status" value="1"/>
</dbReference>
<reference evidence="14 15" key="1">
    <citation type="journal article" date="2016" name="Nat. Commun.">
        <title>Thousands of microbial genomes shed light on interconnected biogeochemical processes in an aquifer system.</title>
        <authorList>
            <person name="Anantharaman K."/>
            <person name="Brown C.T."/>
            <person name="Hug L.A."/>
            <person name="Sharon I."/>
            <person name="Castelle C.J."/>
            <person name="Probst A.J."/>
            <person name="Thomas B.C."/>
            <person name="Singh A."/>
            <person name="Wilkins M.J."/>
            <person name="Karaoz U."/>
            <person name="Brodie E.L."/>
            <person name="Williams K.H."/>
            <person name="Hubbard S.S."/>
            <person name="Banfield J.F."/>
        </authorList>
    </citation>
    <scope>NUCLEOTIDE SEQUENCE [LARGE SCALE GENOMIC DNA]</scope>
</reference>
<evidence type="ECO:0000256" key="6">
    <source>
        <dbReference type="ARBA" id="ARBA00023121"/>
    </source>
</evidence>
<evidence type="ECO:0000259" key="12">
    <source>
        <dbReference type="SMART" id="SM00382"/>
    </source>
</evidence>
<dbReference type="InterPro" id="IPR020591">
    <property type="entry name" value="Chromosome_initiator_DnaA-like"/>
</dbReference>
<dbReference type="GO" id="GO:0006270">
    <property type="term" value="P:DNA replication initiation"/>
    <property type="evidence" value="ECO:0007669"/>
    <property type="project" value="UniProtKB-UniRule"/>
</dbReference>
<comment type="caution">
    <text evidence="14">The sequence shown here is derived from an EMBL/GenBank/DDBJ whole genome shotgun (WGS) entry which is preliminary data.</text>
</comment>
<keyword evidence="6 8" id="KW-0446">Lipid-binding</keyword>
<dbReference type="SMART" id="SM00382">
    <property type="entry name" value="AAA"/>
    <property type="match status" value="1"/>
</dbReference>
<dbReference type="InterPro" id="IPR038454">
    <property type="entry name" value="DnaA_N_sf"/>
</dbReference>
<dbReference type="SUPFAM" id="SSF48295">
    <property type="entry name" value="TrpR-like"/>
    <property type="match status" value="1"/>
</dbReference>
<dbReference type="SUPFAM" id="SSF52540">
    <property type="entry name" value="P-loop containing nucleoside triphosphate hydrolases"/>
    <property type="match status" value="1"/>
</dbReference>
<dbReference type="PANTHER" id="PTHR30050">
    <property type="entry name" value="CHROMOSOMAL REPLICATION INITIATOR PROTEIN DNAA"/>
    <property type="match status" value="1"/>
</dbReference>
<dbReference type="PRINTS" id="PR00051">
    <property type="entry name" value="DNAA"/>
</dbReference>
<dbReference type="Gene3D" id="1.10.1750.10">
    <property type="match status" value="1"/>
</dbReference>
<feature type="region of interest" description="Domain IV, binds dsDNA" evidence="8">
    <location>
        <begin position="348"/>
        <end position="469"/>
    </location>
</feature>
<comment type="subcellular location">
    <subcellularLocation>
        <location evidence="8">Cytoplasm</location>
    </subcellularLocation>
</comment>
<evidence type="ECO:0000256" key="11">
    <source>
        <dbReference type="RuleBase" id="RU004227"/>
    </source>
</evidence>
<evidence type="ECO:0000256" key="10">
    <source>
        <dbReference type="RuleBase" id="RU000577"/>
    </source>
</evidence>
<comment type="similarity">
    <text evidence="1 8 11">Belongs to the DnaA family.</text>
</comment>
<feature type="binding site" evidence="8">
    <location>
        <position position="175"/>
    </location>
    <ligand>
        <name>ATP</name>
        <dbReference type="ChEBI" id="CHEBI:30616"/>
    </ligand>
</feature>
<comment type="subunit">
    <text evidence="8">Oligomerizes as a right-handed, spiral filament on DNA at oriC.</text>
</comment>
<dbReference type="AlphaFoldDB" id="A0A1F7W4X1"/>
<dbReference type="Pfam" id="PF11638">
    <property type="entry name" value="DnaA_N"/>
    <property type="match status" value="1"/>
</dbReference>
<keyword evidence="3 8" id="KW-0235">DNA replication</keyword>
<dbReference type="InterPro" id="IPR013317">
    <property type="entry name" value="DnaA_dom"/>
</dbReference>
<accession>A0A1F7W4X1</accession>
<dbReference type="Gene3D" id="3.30.300.180">
    <property type="match status" value="1"/>
</dbReference>
<keyword evidence="4 8" id="KW-0547">Nucleotide-binding</keyword>
<evidence type="ECO:0000256" key="8">
    <source>
        <dbReference type="HAMAP-Rule" id="MF_00377"/>
    </source>
</evidence>
<comment type="domain">
    <text evidence="8">Domain I is involved in oligomerization and binding regulators, domain II is flexibile and of varying length in different bacteria, domain III forms the AAA+ region, while domain IV binds dsDNA.</text>
</comment>
<dbReference type="InterPro" id="IPR001957">
    <property type="entry name" value="Chromosome_initiator_DnaA"/>
</dbReference>
<dbReference type="GO" id="GO:0006275">
    <property type="term" value="P:regulation of DNA replication"/>
    <property type="evidence" value="ECO:0007669"/>
    <property type="project" value="UniProtKB-UniRule"/>
</dbReference>
<dbReference type="NCBIfam" id="TIGR00362">
    <property type="entry name" value="DnaA"/>
    <property type="match status" value="1"/>
</dbReference>
<dbReference type="GO" id="GO:0005737">
    <property type="term" value="C:cytoplasm"/>
    <property type="evidence" value="ECO:0007669"/>
    <property type="project" value="UniProtKB-SubCell"/>
</dbReference>
<dbReference type="Gene3D" id="3.40.50.300">
    <property type="entry name" value="P-loop containing nucleotide triphosphate hydrolases"/>
    <property type="match status" value="1"/>
</dbReference>
<evidence type="ECO:0000259" key="13">
    <source>
        <dbReference type="SMART" id="SM00760"/>
    </source>
</evidence>
<evidence type="ECO:0000256" key="2">
    <source>
        <dbReference type="ARBA" id="ARBA00022490"/>
    </source>
</evidence>
<dbReference type="CDD" id="cd06571">
    <property type="entry name" value="Bac_DnaA_C"/>
    <property type="match status" value="1"/>
</dbReference>
<organism evidence="14 15">
    <name type="scientific">Candidatus Uhrbacteria bacterium RIFOXYB2_FULL_57_15</name>
    <dbReference type="NCBI Taxonomy" id="1802422"/>
    <lineage>
        <taxon>Bacteria</taxon>
        <taxon>Candidatus Uhriibacteriota</taxon>
    </lineage>
</organism>
<name>A0A1F7W4X1_9BACT</name>
<keyword evidence="7 8" id="KW-0238">DNA-binding</keyword>
<feature type="domain" description="AAA+ ATPase" evidence="12">
    <location>
        <begin position="164"/>
        <end position="294"/>
    </location>
</feature>
<keyword evidence="5 8" id="KW-0067">ATP-binding</keyword>
<evidence type="ECO:0000256" key="5">
    <source>
        <dbReference type="ARBA" id="ARBA00022840"/>
    </source>
</evidence>
<gene>
    <name evidence="8" type="primary">dnaA</name>
    <name evidence="14" type="ORF">A2304_04760</name>
</gene>
<dbReference type="SMART" id="SM00760">
    <property type="entry name" value="Bac_DnaA_C"/>
    <property type="match status" value="1"/>
</dbReference>
<dbReference type="InterPro" id="IPR003593">
    <property type="entry name" value="AAA+_ATPase"/>
</dbReference>
<dbReference type="EMBL" id="MGFE01000028">
    <property type="protein sequence ID" value="OGL97863.1"/>
    <property type="molecule type" value="Genomic_DNA"/>
</dbReference>
<evidence type="ECO:0000256" key="9">
    <source>
        <dbReference type="NCBIfam" id="TIGR00362"/>
    </source>
</evidence>
<dbReference type="InterPro" id="IPR010921">
    <property type="entry name" value="Trp_repressor/repl_initiator"/>
</dbReference>
<keyword evidence="2 8" id="KW-0963">Cytoplasm</keyword>
<feature type="region of interest" description="Domain III, AAA+ region" evidence="8">
    <location>
        <begin position="131"/>
        <end position="347"/>
    </location>
</feature>
<protein>
    <recommendedName>
        <fullName evidence="8 9">Chromosomal replication initiator protein DnaA</fullName>
    </recommendedName>
</protein>
<dbReference type="InterPro" id="IPR013159">
    <property type="entry name" value="DnaA_C"/>
</dbReference>
<evidence type="ECO:0000313" key="15">
    <source>
        <dbReference type="Proteomes" id="UP000176501"/>
    </source>
</evidence>
<feature type="binding site" evidence="8">
    <location>
        <position position="178"/>
    </location>
    <ligand>
        <name>ATP</name>
        <dbReference type="ChEBI" id="CHEBI:30616"/>
    </ligand>
</feature>
<sequence length="469" mass="53345">MNTNELWQAVLGELELSLSKVNFTTWFKNTFIVSFDNGQLFIGVPNMFTKAWLEKKYHKEIYQCLQSHTNNTVKAICYKVEARSSGTSQPIHERNEPVIVSISEEAPRETQPVTSYRQQPDSTTQNFGEFSINAKYTFENFIVGKQNELAHAAAQAVVSQPGGVYNPLFIYGGVGLGKTHLLQAIGNEIVRKNPPSKVLYVTSERFTNDFINAVRSGQAKDFKNRYRTVDVLLIDDIQFITSKEQTQEEFFHTFNQLHQTNKQIVISSDRPPKAILGLENRLISRLEQGMLADVGSPDFETRVAILDTKCREKSFPLDREILHHVATVVQSNVRELEGALNKIIAFHQFKNMIPSVDSVRPILSSFQPASARKSITARQLIHTVAGYFDLQIEDLLGKSREKRLAFPRQIVMYLMREEMKSSYPSIGLEIGGRDHTTAMHAYDKICGIVSEDEKLQHDLELIKQRLYAL</sequence>
<proteinExistence type="inferred from homology"/>
<dbReference type="GO" id="GO:0003688">
    <property type="term" value="F:DNA replication origin binding"/>
    <property type="evidence" value="ECO:0007669"/>
    <property type="project" value="UniProtKB-UniRule"/>
</dbReference>
<dbReference type="FunFam" id="3.40.50.300:FF:000668">
    <property type="entry name" value="Chromosomal replication initiator protein DnaA"/>
    <property type="match status" value="1"/>
</dbReference>
<evidence type="ECO:0000256" key="4">
    <source>
        <dbReference type="ARBA" id="ARBA00022741"/>
    </source>
</evidence>
<comment type="function">
    <text evidence="8 10">Plays an essential role in the initiation and regulation of chromosomal replication. ATP-DnaA binds to the origin of replication (oriC) to initiate formation of the DNA replication initiation complex once per cell cycle. Binds the DnaA box (a 9 base pair repeat at the origin) and separates the double-stranded (ds)DNA. Forms a right-handed helical filament on oriC DNA; dsDNA binds to the exterior of the filament while single-stranded (ss)DNA is stabiized in the filament's interior. The ATP-DnaA-oriC complex binds and stabilizes one strand of the AT-rich DNA unwinding element (DUE), permitting loading of DNA polymerase. After initiation quickly degrades to an ADP-DnaA complex that is not apt for DNA replication. Binds acidic phospholipids.</text>
</comment>
<dbReference type="Proteomes" id="UP000176501">
    <property type="component" value="Unassembled WGS sequence"/>
</dbReference>
<dbReference type="GO" id="GO:0005886">
    <property type="term" value="C:plasma membrane"/>
    <property type="evidence" value="ECO:0007669"/>
    <property type="project" value="TreeGrafter"/>
</dbReference>
<evidence type="ECO:0000256" key="1">
    <source>
        <dbReference type="ARBA" id="ARBA00006583"/>
    </source>
</evidence>
<dbReference type="CDD" id="cd00009">
    <property type="entry name" value="AAA"/>
    <property type="match status" value="1"/>
</dbReference>
<dbReference type="HAMAP" id="MF_00377">
    <property type="entry name" value="DnaA_bact"/>
    <property type="match status" value="1"/>
</dbReference>
<evidence type="ECO:0000313" key="14">
    <source>
        <dbReference type="EMBL" id="OGL97863.1"/>
    </source>
</evidence>
<dbReference type="GO" id="GO:0008289">
    <property type="term" value="F:lipid binding"/>
    <property type="evidence" value="ECO:0007669"/>
    <property type="project" value="UniProtKB-KW"/>
</dbReference>
<comment type="caution">
    <text evidence="8">Lacks conserved residue(s) required for the propagation of feature annotation.</text>
</comment>
<evidence type="ECO:0000256" key="7">
    <source>
        <dbReference type="ARBA" id="ARBA00023125"/>
    </source>
</evidence>
<dbReference type="Gene3D" id="1.10.8.60">
    <property type="match status" value="1"/>
</dbReference>
<dbReference type="InterPro" id="IPR027417">
    <property type="entry name" value="P-loop_NTPase"/>
</dbReference>
<feature type="domain" description="Chromosomal replication initiator DnaA C-terminal" evidence="13">
    <location>
        <begin position="376"/>
        <end position="445"/>
    </location>
</feature>
<dbReference type="InterPro" id="IPR024633">
    <property type="entry name" value="DnaA_N_dom"/>
</dbReference>
<feature type="region of interest" description="Domain I, interacts with DnaA modulators" evidence="8">
    <location>
        <begin position="1"/>
        <end position="107"/>
    </location>
</feature>